<gene>
    <name evidence="12" type="ORF">FNF29_01553</name>
</gene>
<evidence type="ECO:0000256" key="6">
    <source>
        <dbReference type="ARBA" id="ARBA00022723"/>
    </source>
</evidence>
<feature type="binding site" evidence="8">
    <location>
        <position position="479"/>
    </location>
    <ligand>
        <name>a divalent metal cation</name>
        <dbReference type="ChEBI" id="CHEBI:60240"/>
        <label>2</label>
        <note>catalytic</note>
    </ligand>
</feature>
<accession>A0A5A8CRF6</accession>
<feature type="compositionally biased region" description="Basic residues" evidence="10">
    <location>
        <begin position="73"/>
        <end position="86"/>
    </location>
</feature>
<name>A0A5A8CRF6_CAFRO</name>
<comment type="cofactor">
    <cofactor evidence="8">
        <name>Co(2+)</name>
        <dbReference type="ChEBI" id="CHEBI:48828"/>
    </cofactor>
    <cofactor evidence="8">
        <name>Zn(2+)</name>
        <dbReference type="ChEBI" id="CHEBI:29105"/>
    </cofactor>
    <cofactor evidence="8">
        <name>Mn(2+)</name>
        <dbReference type="ChEBI" id="CHEBI:29035"/>
    </cofactor>
    <cofactor evidence="8">
        <name>Fe(2+)</name>
        <dbReference type="ChEBI" id="CHEBI:29033"/>
    </cofactor>
    <text evidence="8">Binds 2 divalent metal cations per subunit. Has a high-affinity and a low affinity metal-binding site. The true nature of the physiological cofactor is under debate. The enzyme is active with cobalt, zinc, manganese or divalent iron ions. Most likely, methionine aminopeptidases function as mononuclear Fe(2+)-metalloproteases under physiological conditions, and the catalytically relevant metal-binding site has been assigned to the histidine-containing high-affinity site.</text>
</comment>
<comment type="similarity">
    <text evidence="8">Belongs to the peptidase M24A family. Methionine aminopeptidase eukaryotic type 2 subfamily.</text>
</comment>
<organism evidence="12 13">
    <name type="scientific">Cafeteria roenbergensis</name>
    <name type="common">Marine flagellate</name>
    <dbReference type="NCBI Taxonomy" id="33653"/>
    <lineage>
        <taxon>Eukaryota</taxon>
        <taxon>Sar</taxon>
        <taxon>Stramenopiles</taxon>
        <taxon>Bigyra</taxon>
        <taxon>Opalozoa</taxon>
        <taxon>Bicosoecida</taxon>
        <taxon>Cafeteriaceae</taxon>
        <taxon>Cafeteria</taxon>
    </lineage>
</organism>
<dbReference type="PANTHER" id="PTHR45777">
    <property type="entry name" value="METHIONINE AMINOPEPTIDASE 2"/>
    <property type="match status" value="1"/>
</dbReference>
<dbReference type="SUPFAM" id="SSF55920">
    <property type="entry name" value="Creatinase/aminopeptidase"/>
    <property type="match status" value="1"/>
</dbReference>
<dbReference type="OMA" id="PFAKRWL"/>
<dbReference type="AlphaFoldDB" id="A0A5A8CRF6"/>
<dbReference type="CDD" id="cd01088">
    <property type="entry name" value="MetAP2"/>
    <property type="match status" value="1"/>
</dbReference>
<comment type="subcellular location">
    <subcellularLocation>
        <location evidence="8">Cytoplasm</location>
    </subcellularLocation>
</comment>
<feature type="domain" description="Peptidase M24" evidence="11">
    <location>
        <begin position="175"/>
        <end position="372"/>
    </location>
</feature>
<evidence type="ECO:0000256" key="8">
    <source>
        <dbReference type="HAMAP-Rule" id="MF_03175"/>
    </source>
</evidence>
<dbReference type="InterPro" id="IPR036388">
    <property type="entry name" value="WH-like_DNA-bd_sf"/>
</dbReference>
<dbReference type="GO" id="GO:0070006">
    <property type="term" value="F:metalloaminopeptidase activity"/>
    <property type="evidence" value="ECO:0007669"/>
    <property type="project" value="UniProtKB-UniRule"/>
</dbReference>
<dbReference type="InterPro" id="IPR000994">
    <property type="entry name" value="Pept_M24"/>
</dbReference>
<feature type="compositionally biased region" description="Low complexity" evidence="10">
    <location>
        <begin position="1"/>
        <end position="55"/>
    </location>
</feature>
<feature type="binding site" evidence="8">
    <location>
        <position position="371"/>
    </location>
    <ligand>
        <name>a divalent metal cation</name>
        <dbReference type="ChEBI" id="CHEBI:60240"/>
        <label>2</label>
        <note>catalytic</note>
    </ligand>
</feature>
<dbReference type="InterPro" id="IPR036005">
    <property type="entry name" value="Creatinase/aminopeptidase-like"/>
</dbReference>
<comment type="catalytic activity">
    <reaction evidence="1 8 9">
        <text>Release of N-terminal amino acids, preferentially methionine, from peptides and arylamides.</text>
        <dbReference type="EC" id="3.4.11.18"/>
    </reaction>
</comment>
<feature type="binding site" evidence="8">
    <location>
        <position position="237"/>
    </location>
    <ligand>
        <name>substrate</name>
    </ligand>
</feature>
<dbReference type="Gene3D" id="3.90.230.10">
    <property type="entry name" value="Creatinase/methionine aminopeptidase superfamily"/>
    <property type="match status" value="1"/>
</dbReference>
<dbReference type="InterPro" id="IPR050247">
    <property type="entry name" value="Met_Aminopeptidase_Type2"/>
</dbReference>
<dbReference type="GO" id="GO:0046872">
    <property type="term" value="F:metal ion binding"/>
    <property type="evidence" value="ECO:0007669"/>
    <property type="project" value="UniProtKB-UniRule"/>
</dbReference>
<evidence type="ECO:0000256" key="1">
    <source>
        <dbReference type="ARBA" id="ARBA00000294"/>
    </source>
</evidence>
<keyword evidence="13" id="KW-1185">Reference proteome</keyword>
<dbReference type="GO" id="GO:0005737">
    <property type="term" value="C:cytoplasm"/>
    <property type="evidence" value="ECO:0007669"/>
    <property type="project" value="UniProtKB-SubCell"/>
</dbReference>
<protein>
    <recommendedName>
        <fullName evidence="8">Methionine aminopeptidase 2</fullName>
        <shortName evidence="8">MAP 2</shortName>
        <shortName evidence="8">MetAP 2</shortName>
        <ecNumber evidence="8">3.4.11.18</ecNumber>
    </recommendedName>
    <alternativeName>
        <fullName evidence="8">Peptidase M</fullName>
    </alternativeName>
</protein>
<feature type="binding site" evidence="8">
    <location>
        <position position="479"/>
    </location>
    <ligand>
        <name>a divalent metal cation</name>
        <dbReference type="ChEBI" id="CHEBI:60240"/>
        <label>1</label>
    </ligand>
</feature>
<evidence type="ECO:0000256" key="5">
    <source>
        <dbReference type="ARBA" id="ARBA00022670"/>
    </source>
</evidence>
<feature type="binding site" evidence="8">
    <location>
        <position position="338"/>
    </location>
    <ligand>
        <name>a divalent metal cation</name>
        <dbReference type="ChEBI" id="CHEBI:60240"/>
        <label>2</label>
        <note>catalytic</note>
    </ligand>
</feature>
<keyword evidence="7 8" id="KW-0378">Hydrolase</keyword>
<dbReference type="InterPro" id="IPR002468">
    <property type="entry name" value="Pept_M24A_MAP2"/>
</dbReference>
<dbReference type="InterPro" id="IPR018349">
    <property type="entry name" value="Pept_M24A_MAP2_BS"/>
</dbReference>
<keyword evidence="4 8" id="KW-0031">Aminopeptidase</keyword>
<evidence type="ECO:0000256" key="9">
    <source>
        <dbReference type="RuleBase" id="RU003653"/>
    </source>
</evidence>
<keyword evidence="8" id="KW-0963">Cytoplasm</keyword>
<feature type="region of interest" description="Disordered" evidence="10">
    <location>
        <begin position="1"/>
        <end position="104"/>
    </location>
</feature>
<dbReference type="PANTHER" id="PTHR45777:SF2">
    <property type="entry name" value="METHIONINE AMINOPEPTIDASE 2"/>
    <property type="match status" value="1"/>
</dbReference>
<comment type="function">
    <text evidence="8 9">Cotranslationally removes the N-terminal methionine from nascent proteins. The N-terminal methionine is often cleaved when the second residue in the primary sequence is small and uncharged (Met-Ala-, Cys, Gly, Pro, Ser, Thr, or Val).</text>
</comment>
<evidence type="ECO:0000313" key="12">
    <source>
        <dbReference type="EMBL" id="KAA0155636.1"/>
    </source>
</evidence>
<feature type="binding site" evidence="8">
    <location>
        <position position="268"/>
    </location>
    <ligand>
        <name>a divalent metal cation</name>
        <dbReference type="ChEBI" id="CHEBI:60240"/>
        <label>1</label>
    </ligand>
</feature>
<dbReference type="EMBL" id="VLTN01000006">
    <property type="protein sequence ID" value="KAA0155636.1"/>
    <property type="molecule type" value="Genomic_DNA"/>
</dbReference>
<evidence type="ECO:0000256" key="10">
    <source>
        <dbReference type="SAM" id="MobiDB-lite"/>
    </source>
</evidence>
<dbReference type="SUPFAM" id="SSF46785">
    <property type="entry name" value="Winged helix' DNA-binding domain"/>
    <property type="match status" value="1"/>
</dbReference>
<evidence type="ECO:0000256" key="4">
    <source>
        <dbReference type="ARBA" id="ARBA00022438"/>
    </source>
</evidence>
<comment type="caution">
    <text evidence="12">The sequence shown here is derived from an EMBL/GenBank/DDBJ whole genome shotgun (WGS) entry which is preliminary data.</text>
</comment>
<evidence type="ECO:0000313" key="13">
    <source>
        <dbReference type="Proteomes" id="UP000323011"/>
    </source>
</evidence>
<sequence length="498" mass="52999">MDAALPADAAVSASAEAPEAATAAAASAASEAAEVAAPAAAAAASAAASAEPAGDAAEEGGAGDDEEGDDGKKKRKRKRGKRKKKGGASAPAGPPREPKKQAEYRGIKSTHFTDYYAKYGQSEPPSVPVAELFTSLGMPFPEGEHMEFPETTTRVTAAEAREVDAEEADARLLALREGAEVHRQTRAFASSLIKPGIKLRDMCEALENKNRELVGERGLERGIAFPTGCSLNHVAAHYTPNGGDDTELGAGDVMKVDFGTQINGHIIDSAWTVSFDPRFDALLEAVREATEAGIRAAGVDVTLGDVGAQIQEVMESFEVELEPGRLYPVKAIQNLNGHSIAPYQIHAGKSVPIVANGDPTRMEAGELFAIETFGSINGRAEVHEDLECSHYMKNIHAPHTTLRLKSARNLLSHITKTFGTLGFCRRWLERDDGGSTFLHGTSGKQERYMGALRHLCEAGLVDAYPPLCDVVGSYTAQYEHTIVIKGGCKEVVSRGTDY</sequence>
<evidence type="ECO:0000259" key="11">
    <source>
        <dbReference type="Pfam" id="PF00557"/>
    </source>
</evidence>
<feature type="binding site" evidence="8">
    <location>
        <position position="257"/>
    </location>
    <ligand>
        <name>a divalent metal cation</name>
        <dbReference type="ChEBI" id="CHEBI:60240"/>
        <label>1</label>
    </ligand>
</feature>
<proteinExistence type="inferred from homology"/>
<reference evidence="12 13" key="1">
    <citation type="submission" date="2019-07" db="EMBL/GenBank/DDBJ databases">
        <title>Genomes of Cafeteria roenbergensis.</title>
        <authorList>
            <person name="Fischer M.G."/>
            <person name="Hackl T."/>
            <person name="Roman M."/>
        </authorList>
    </citation>
    <scope>NUCLEOTIDE SEQUENCE [LARGE SCALE GENOMIC DNA]</scope>
    <source>
        <strain evidence="12 13">BVI</strain>
    </source>
</reference>
<keyword evidence="5 8" id="KW-0645">Protease</keyword>
<dbReference type="Gene3D" id="1.10.10.10">
    <property type="entry name" value="Winged helix-like DNA-binding domain superfamily/Winged helix DNA-binding domain"/>
    <property type="match status" value="1"/>
</dbReference>
<dbReference type="GO" id="GO:0004239">
    <property type="term" value="F:initiator methionyl aminopeptidase activity"/>
    <property type="evidence" value="ECO:0007669"/>
    <property type="project" value="UniProtKB-UniRule"/>
</dbReference>
<comment type="cofactor">
    <cofactor evidence="3">
        <name>Fe(2+)</name>
        <dbReference type="ChEBI" id="CHEBI:29033"/>
    </cofactor>
</comment>
<feature type="compositionally biased region" description="Acidic residues" evidence="10">
    <location>
        <begin position="56"/>
        <end position="69"/>
    </location>
</feature>
<dbReference type="EC" id="3.4.11.18" evidence="8"/>
<dbReference type="InterPro" id="IPR036390">
    <property type="entry name" value="WH_DNA-bd_sf"/>
</dbReference>
<dbReference type="GO" id="GO:0006508">
    <property type="term" value="P:proteolysis"/>
    <property type="evidence" value="ECO:0007669"/>
    <property type="project" value="UniProtKB-KW"/>
</dbReference>
<dbReference type="Pfam" id="PF00557">
    <property type="entry name" value="Peptidase_M24"/>
    <property type="match status" value="1"/>
</dbReference>
<dbReference type="NCBIfam" id="TIGR00501">
    <property type="entry name" value="met_pdase_II"/>
    <property type="match status" value="1"/>
</dbReference>
<feature type="binding site" evidence="8">
    <location>
        <position position="268"/>
    </location>
    <ligand>
        <name>a divalent metal cation</name>
        <dbReference type="ChEBI" id="CHEBI:60240"/>
        <label>2</label>
        <note>catalytic</note>
    </ligand>
</feature>
<keyword evidence="6 8" id="KW-0479">Metal-binding</keyword>
<dbReference type="PROSITE" id="PS01202">
    <property type="entry name" value="MAP_2"/>
    <property type="match status" value="1"/>
</dbReference>
<evidence type="ECO:0000256" key="7">
    <source>
        <dbReference type="ARBA" id="ARBA00022801"/>
    </source>
</evidence>
<dbReference type="Proteomes" id="UP000323011">
    <property type="component" value="Unassembled WGS sequence"/>
</dbReference>
<evidence type="ECO:0000256" key="2">
    <source>
        <dbReference type="ARBA" id="ARBA00001936"/>
    </source>
</evidence>
<dbReference type="HAMAP" id="MF_03175">
    <property type="entry name" value="MetAP_2_euk"/>
    <property type="match status" value="1"/>
</dbReference>
<dbReference type="PRINTS" id="PR00599">
    <property type="entry name" value="MAPEPTIDASE"/>
</dbReference>
<feature type="binding site" evidence="8">
    <location>
        <position position="346"/>
    </location>
    <ligand>
        <name>substrate</name>
    </ligand>
</feature>
<evidence type="ECO:0000256" key="3">
    <source>
        <dbReference type="ARBA" id="ARBA00001954"/>
    </source>
</evidence>
<dbReference type="InterPro" id="IPR001714">
    <property type="entry name" value="Pept_M24_MAP"/>
</dbReference>
<comment type="cofactor">
    <cofactor evidence="2">
        <name>Mn(2+)</name>
        <dbReference type="ChEBI" id="CHEBI:29035"/>
    </cofactor>
</comment>